<dbReference type="Proteomes" id="UP000599179">
    <property type="component" value="Unassembled WGS sequence"/>
</dbReference>
<comment type="similarity">
    <text evidence="2 5">Belongs to the RecX family.</text>
</comment>
<accession>A0ABQ1SHZ8</accession>
<evidence type="ECO:0000256" key="1">
    <source>
        <dbReference type="ARBA" id="ARBA00004496"/>
    </source>
</evidence>
<evidence type="ECO:0000256" key="3">
    <source>
        <dbReference type="ARBA" id="ARBA00018111"/>
    </source>
</evidence>
<proteinExistence type="inferred from homology"/>
<comment type="function">
    <text evidence="5">Modulates RecA activity.</text>
</comment>
<keyword evidence="9" id="KW-1185">Reference proteome</keyword>
<sequence length="163" mass="19308">MNFSEHKNIKSYTVKEALAALMKYCAYQDRCHKEVEEKLQKMNMIPAAQEQIIIQLIQDGFLNEERFTRSFVRGKFNFKHWGKQKIRMHLKQKNIPEHLIKIGMQEINQEEYTATLKQLATKKWKSLGTAKDAKTKQKVIQHLLYKGYESELVYEIVNGLIQF</sequence>
<evidence type="ECO:0000313" key="9">
    <source>
        <dbReference type="Proteomes" id="UP000599179"/>
    </source>
</evidence>
<dbReference type="HAMAP" id="MF_01114">
    <property type="entry name" value="RecX"/>
    <property type="match status" value="1"/>
</dbReference>
<feature type="domain" description="RecX third three-helical" evidence="7">
    <location>
        <begin position="110"/>
        <end position="156"/>
    </location>
</feature>
<dbReference type="InterPro" id="IPR053925">
    <property type="entry name" value="RecX_HTH_3rd"/>
</dbReference>
<feature type="domain" description="RecX second three-helical" evidence="6">
    <location>
        <begin position="63"/>
        <end position="101"/>
    </location>
</feature>
<gene>
    <name evidence="5 8" type="primary">recX</name>
    <name evidence="8" type="ORF">GCM10010832_20850</name>
</gene>
<protein>
    <recommendedName>
        <fullName evidence="3 5">Regulatory protein RecX</fullName>
    </recommendedName>
</protein>
<comment type="subcellular location">
    <subcellularLocation>
        <location evidence="1 5">Cytoplasm</location>
    </subcellularLocation>
</comment>
<dbReference type="InterPro" id="IPR003783">
    <property type="entry name" value="Regulatory_RecX"/>
</dbReference>
<evidence type="ECO:0000313" key="8">
    <source>
        <dbReference type="EMBL" id="GGE40580.1"/>
    </source>
</evidence>
<comment type="caution">
    <text evidence="8">The sequence shown here is derived from an EMBL/GenBank/DDBJ whole genome shotgun (WGS) entry which is preliminary data.</text>
</comment>
<dbReference type="Gene3D" id="1.10.10.10">
    <property type="entry name" value="Winged helix-like DNA-binding domain superfamily/Winged helix DNA-binding domain"/>
    <property type="match status" value="3"/>
</dbReference>
<organism evidence="8 9">
    <name type="scientific">Psychroflexus planctonicus</name>
    <dbReference type="NCBI Taxonomy" id="1526575"/>
    <lineage>
        <taxon>Bacteria</taxon>
        <taxon>Pseudomonadati</taxon>
        <taxon>Bacteroidota</taxon>
        <taxon>Flavobacteriia</taxon>
        <taxon>Flavobacteriales</taxon>
        <taxon>Flavobacteriaceae</taxon>
        <taxon>Psychroflexus</taxon>
    </lineage>
</organism>
<dbReference type="InterPro" id="IPR036388">
    <property type="entry name" value="WH-like_DNA-bd_sf"/>
</dbReference>
<evidence type="ECO:0000259" key="7">
    <source>
        <dbReference type="Pfam" id="PF21981"/>
    </source>
</evidence>
<name>A0ABQ1SHZ8_9FLAO</name>
<evidence type="ECO:0000256" key="4">
    <source>
        <dbReference type="ARBA" id="ARBA00022490"/>
    </source>
</evidence>
<dbReference type="InterPro" id="IPR053924">
    <property type="entry name" value="RecX_HTH_2nd"/>
</dbReference>
<dbReference type="RefSeq" id="WP_188459070.1">
    <property type="nucleotide sequence ID" value="NZ_BMGM01000009.1"/>
</dbReference>
<evidence type="ECO:0000256" key="5">
    <source>
        <dbReference type="HAMAP-Rule" id="MF_01114"/>
    </source>
</evidence>
<keyword evidence="4 5" id="KW-0963">Cytoplasm</keyword>
<dbReference type="Pfam" id="PF21981">
    <property type="entry name" value="RecX_HTH3"/>
    <property type="match status" value="1"/>
</dbReference>
<evidence type="ECO:0000256" key="2">
    <source>
        <dbReference type="ARBA" id="ARBA00009695"/>
    </source>
</evidence>
<reference evidence="9" key="1">
    <citation type="journal article" date="2019" name="Int. J. Syst. Evol. Microbiol.">
        <title>The Global Catalogue of Microorganisms (GCM) 10K type strain sequencing project: providing services to taxonomists for standard genome sequencing and annotation.</title>
        <authorList>
            <consortium name="The Broad Institute Genomics Platform"/>
            <consortium name="The Broad Institute Genome Sequencing Center for Infectious Disease"/>
            <person name="Wu L."/>
            <person name="Ma J."/>
        </authorList>
    </citation>
    <scope>NUCLEOTIDE SEQUENCE [LARGE SCALE GENOMIC DNA]</scope>
    <source>
        <strain evidence="9">CGMCC 1.12931</strain>
    </source>
</reference>
<dbReference type="PANTHER" id="PTHR33602">
    <property type="entry name" value="REGULATORY PROTEIN RECX FAMILY PROTEIN"/>
    <property type="match status" value="1"/>
</dbReference>
<dbReference type="EMBL" id="BMGM01000009">
    <property type="protein sequence ID" value="GGE40580.1"/>
    <property type="molecule type" value="Genomic_DNA"/>
</dbReference>
<evidence type="ECO:0000259" key="6">
    <source>
        <dbReference type="Pfam" id="PF02631"/>
    </source>
</evidence>
<dbReference type="PANTHER" id="PTHR33602:SF1">
    <property type="entry name" value="REGULATORY PROTEIN RECX FAMILY PROTEIN"/>
    <property type="match status" value="1"/>
</dbReference>
<dbReference type="Pfam" id="PF02631">
    <property type="entry name" value="RecX_HTH2"/>
    <property type="match status" value="1"/>
</dbReference>